<name>A0A9N9NB93_9GLOM</name>
<evidence type="ECO:0000313" key="3">
    <source>
        <dbReference type="Proteomes" id="UP000789759"/>
    </source>
</evidence>
<sequence length="150" mass="17497">MDAVLIIYGNREQELNSYRDHINKLCLQQSFHAVMAYDEDCRVSAVTNRDLTLFDRDTEVEGRNFDATTVKRQRINTYPPTRLDTEWPDGREICINWNKRSCRDEKLCGRVHVCLICKKTNHSKQRCFKKNNSKKHNSSDDGLAGKSTQQ</sequence>
<reference evidence="2" key="1">
    <citation type="submission" date="2021-06" db="EMBL/GenBank/DDBJ databases">
        <authorList>
            <person name="Kallberg Y."/>
            <person name="Tangrot J."/>
            <person name="Rosling A."/>
        </authorList>
    </citation>
    <scope>NUCLEOTIDE SEQUENCE</scope>
    <source>
        <strain evidence="2">FL966</strain>
    </source>
</reference>
<comment type="caution">
    <text evidence="2">The sequence shown here is derived from an EMBL/GenBank/DDBJ whole genome shotgun (WGS) entry which is preliminary data.</text>
</comment>
<accession>A0A9N9NB93</accession>
<organism evidence="2 3">
    <name type="scientific">Cetraspora pellucida</name>
    <dbReference type="NCBI Taxonomy" id="1433469"/>
    <lineage>
        <taxon>Eukaryota</taxon>
        <taxon>Fungi</taxon>
        <taxon>Fungi incertae sedis</taxon>
        <taxon>Mucoromycota</taxon>
        <taxon>Glomeromycotina</taxon>
        <taxon>Glomeromycetes</taxon>
        <taxon>Diversisporales</taxon>
        <taxon>Gigasporaceae</taxon>
        <taxon>Cetraspora</taxon>
    </lineage>
</organism>
<evidence type="ECO:0000313" key="2">
    <source>
        <dbReference type="EMBL" id="CAG8718002.1"/>
    </source>
</evidence>
<feature type="region of interest" description="Disordered" evidence="1">
    <location>
        <begin position="128"/>
        <end position="150"/>
    </location>
</feature>
<dbReference type="Proteomes" id="UP000789759">
    <property type="component" value="Unassembled WGS sequence"/>
</dbReference>
<gene>
    <name evidence="2" type="ORF">CPELLU_LOCUS12715</name>
</gene>
<protein>
    <submittedName>
        <fullName evidence="2">14254_t:CDS:1</fullName>
    </submittedName>
</protein>
<keyword evidence="3" id="KW-1185">Reference proteome</keyword>
<evidence type="ECO:0000256" key="1">
    <source>
        <dbReference type="SAM" id="MobiDB-lite"/>
    </source>
</evidence>
<proteinExistence type="predicted"/>
<dbReference type="AlphaFoldDB" id="A0A9N9NB93"/>
<dbReference type="EMBL" id="CAJVQA010012602">
    <property type="protein sequence ID" value="CAG8718002.1"/>
    <property type="molecule type" value="Genomic_DNA"/>
</dbReference>
<dbReference type="OrthoDB" id="2355984at2759"/>